<dbReference type="AlphaFoldDB" id="A0A917VGF0"/>
<dbReference type="RefSeq" id="WP_189162392.1">
    <property type="nucleotide sequence ID" value="NZ_BMNT01000007.1"/>
</dbReference>
<protein>
    <submittedName>
        <fullName evidence="2">Uncharacterized protein</fullName>
    </submittedName>
</protein>
<accession>A0A917VGF0</accession>
<evidence type="ECO:0000256" key="1">
    <source>
        <dbReference type="SAM" id="MobiDB-lite"/>
    </source>
</evidence>
<keyword evidence="3" id="KW-1185">Reference proteome</keyword>
<feature type="region of interest" description="Disordered" evidence="1">
    <location>
        <begin position="40"/>
        <end position="61"/>
    </location>
</feature>
<comment type="caution">
    <text evidence="2">The sequence shown here is derived from an EMBL/GenBank/DDBJ whole genome shotgun (WGS) entry which is preliminary data.</text>
</comment>
<evidence type="ECO:0000313" key="2">
    <source>
        <dbReference type="EMBL" id="GGK74867.1"/>
    </source>
</evidence>
<reference evidence="2" key="1">
    <citation type="journal article" date="2014" name="Int. J. Syst. Evol. Microbiol.">
        <title>Complete genome sequence of Corynebacterium casei LMG S-19264T (=DSM 44701T), isolated from a smear-ripened cheese.</title>
        <authorList>
            <consortium name="US DOE Joint Genome Institute (JGI-PGF)"/>
            <person name="Walter F."/>
            <person name="Albersmeier A."/>
            <person name="Kalinowski J."/>
            <person name="Ruckert C."/>
        </authorList>
    </citation>
    <scope>NUCLEOTIDE SEQUENCE</scope>
    <source>
        <strain evidence="2">JCM 13064</strain>
    </source>
</reference>
<organism evidence="2 3">
    <name type="scientific">Sphaerisporangium melleum</name>
    <dbReference type="NCBI Taxonomy" id="321316"/>
    <lineage>
        <taxon>Bacteria</taxon>
        <taxon>Bacillati</taxon>
        <taxon>Actinomycetota</taxon>
        <taxon>Actinomycetes</taxon>
        <taxon>Streptosporangiales</taxon>
        <taxon>Streptosporangiaceae</taxon>
        <taxon>Sphaerisporangium</taxon>
    </lineage>
</organism>
<dbReference type="EMBL" id="BMNT01000007">
    <property type="protein sequence ID" value="GGK74867.1"/>
    <property type="molecule type" value="Genomic_DNA"/>
</dbReference>
<dbReference type="Proteomes" id="UP000645217">
    <property type="component" value="Unassembled WGS sequence"/>
</dbReference>
<reference evidence="2" key="2">
    <citation type="submission" date="2020-09" db="EMBL/GenBank/DDBJ databases">
        <authorList>
            <person name="Sun Q."/>
            <person name="Ohkuma M."/>
        </authorList>
    </citation>
    <scope>NUCLEOTIDE SEQUENCE</scope>
    <source>
        <strain evidence="2">JCM 13064</strain>
    </source>
</reference>
<evidence type="ECO:0000313" key="3">
    <source>
        <dbReference type="Proteomes" id="UP000645217"/>
    </source>
</evidence>
<proteinExistence type="predicted"/>
<gene>
    <name evidence="2" type="ORF">GCM10007964_17150</name>
</gene>
<name>A0A917VGF0_9ACTN</name>
<sequence length="144" mass="14777">MTGHHDGRHDPYIMSSAAHLPAGDHLPAVAGHLSGTLGGRLGATDRLPGATGGGPDTTSGPVPAMAAPPLYAVAFVPGSPIRHAVPWAIAIPGVVTRTTCRTEARVGIISRHPVVWTTLDPLACENCAAAITAPTERPCSQEDR</sequence>